<dbReference type="SUPFAM" id="SSF56954">
    <property type="entry name" value="Outer membrane efflux proteins (OEP)"/>
    <property type="match status" value="1"/>
</dbReference>
<keyword evidence="3" id="KW-0614">Plasmid</keyword>
<dbReference type="InterPro" id="IPR024973">
    <property type="entry name" value="ESPR"/>
</dbReference>
<evidence type="ECO:0000313" key="4">
    <source>
        <dbReference type="Proteomes" id="UP000663954"/>
    </source>
</evidence>
<dbReference type="RefSeq" id="WP_179989050.1">
    <property type="nucleotide sequence ID" value="NZ_CP071767.1"/>
</dbReference>
<feature type="region of interest" description="Disordered" evidence="1">
    <location>
        <begin position="1599"/>
        <end position="1641"/>
    </location>
</feature>
<evidence type="ECO:0000259" key="2">
    <source>
        <dbReference type="SMART" id="SM00912"/>
    </source>
</evidence>
<name>A0ABX7T9G0_9GAMM</name>
<feature type="compositionally biased region" description="Polar residues" evidence="1">
    <location>
        <begin position="1820"/>
        <end position="1830"/>
    </location>
</feature>
<geneLocation type="plasmid" evidence="3 4">
    <name>pGX5</name>
</geneLocation>
<evidence type="ECO:0000256" key="1">
    <source>
        <dbReference type="SAM" id="MobiDB-lite"/>
    </source>
</evidence>
<organism evidence="3 4">
    <name type="scientific">Acinetobacter towneri</name>
    <dbReference type="NCBI Taxonomy" id="202956"/>
    <lineage>
        <taxon>Bacteria</taxon>
        <taxon>Pseudomonadati</taxon>
        <taxon>Pseudomonadota</taxon>
        <taxon>Gammaproteobacteria</taxon>
        <taxon>Moraxellales</taxon>
        <taxon>Moraxellaceae</taxon>
        <taxon>Acinetobacter</taxon>
    </lineage>
</organism>
<dbReference type="SUPFAM" id="SSF51126">
    <property type="entry name" value="Pectin lyase-like"/>
    <property type="match status" value="1"/>
</dbReference>
<dbReference type="EMBL" id="CP071769">
    <property type="protein sequence ID" value="QTD60600.1"/>
    <property type="molecule type" value="Genomic_DNA"/>
</dbReference>
<dbReference type="NCBIfam" id="TIGR01901">
    <property type="entry name" value="adhes_NPXG"/>
    <property type="match status" value="1"/>
</dbReference>
<feature type="region of interest" description="Disordered" evidence="1">
    <location>
        <begin position="1804"/>
        <end position="1830"/>
    </location>
</feature>
<evidence type="ECO:0000313" key="3">
    <source>
        <dbReference type="EMBL" id="QTD60600.1"/>
    </source>
</evidence>
<sequence length="2347" mass="249270">MNKNCYKTIFSQTRGEMIAVAENVAAAGQASTQNNKAVDLETPVVASEKSLALKVLSFSLMLITGTALINASIGVSHSNVVADSNAAGNQRPTILNSANGTTQVNIQTPSKAGVSVNHYQQFDVNQNGVILNNSRQNTQTQLGGYIQANPWLAGGEAKVIVNQVNGSNPSHLNGYVEVGGRKADVIIANQAGINVDGGGFINAGGVTLSTANPNIQNGQVTGYQVRDGVINITGQGLDASKADYTQLLSRAAQINAGIWAKELTVVAGQNDIEVNPQAGAIQAASGLAGTVPQFAIDTSHLGGMYAGKISLISTEQGVGINNAGQVFASAGHIKISANGELQNSGAVVAENKVDSTPASLNLQAKDLNNNGKILSLGDQRIQAENVNNTGLINSQGLTRIDASQGIQNVGTGQIYGDHIALQAAHLLNAEQQTNGDVKAGTIAARQRLDIAGGKIENREQALIASEGALTVGGQLNANHMAEGSAALLDNASARIQSVGDMYLGVDILTNRNLHFSSSVKEIPETRKDVTAYQGAGSAEILDSSHITGRGSYDSIYLDGQKYEDYTRYIYNQYETQHYVDSSAPAEIISGGTLTLKGQSLTNDKSQILATKGINIEQNEVNNIDAEGEHRVIKTGTSQYHYVGWNTLGTSKRSKWNSVKPYNPADIVTPIKLDVVKYDGAHQGTLNGDTSELSLPLQSLYSVNKENNNRPLIESSDAFTNYKNWLGSDYMLQMFATNPQNMQKRLGDGYYEQKLVNDQIAQLTGQVYLDGYTNFEDQFKALMDSGVSAAKDLNLSVGVKLSEAQIARLTSDMVWLVTETITVDGEKIQVLVPKVYVAVQSGDLNNKGALIAGETVNLKLSGDLNNQGSIAGRQLVSLEANNINNVGGLIQGRDVFATAHTDINNIGGTMTANQILALDAGRDINNITTTIKTENKHGLSEFSAENIGRVAGLYVQDADGQLVANAKNNINLTASDLQSQGSIAIQAGQDLNLSTVNVSRSDLSSAGDKDQILNASSRDVGTQIQAKGNISLQSGANTQIKASTLNSTSGNVVIDAGQNVLIENGRDERSSQLAAQEKGGFSTTDKKIQSSTSQSIATDIQSGGNILINSQTGDIQATHLQAGAKDSIQITANQGNVKLLSDIDTDIKSTETAKKNTIQFKNRQSGYIDEDVAQTQLKAGKNVDINAGKNIELQANDIQAQDNIYIGNKQFERQADGSLKSKDGNALPENVSLTTLETNDQQWDETQKGYRGIAKDLMKVTAVGLAGIEALAPGLKAPKITIGESSSTRTEQRTQTGTDLGANNVYVGSAGQTTLTSSNIDAQNTVLAGKKVTLDAAEEQHKTVTSNSKETVQGLGVKLNKDSIRVGGFVLEDAENTVKTTATTHKSGNINTENLTIQGAEGVDILGQNITATGDTIIDHGRGNLNIGGYENKTTTEEKTHTETISTEVGIRNAYLDAILAVEAVADATKALSKAKDDYSQAQRDYAAGRITKGALDDSKANVAMATANVASAQIAVGAAAASAAASSATYGFTIGANGERIETTTTTNTEQSQWQGSNLDLNNLQLKSEGQDINIQGSRVNATGTTTFDGSKDLNVTAGVEHSKQDSNSKTNSQSVSYTYGGGGSASIGKQTSQSQNESLTHVNSEVVLNRTEGAIDKLNIQGGEVSIADRGNLQVNQIHVESLQDTETSSNSSKGGNIGLGFGSNGKASNISAGYNQSKGSIDSAWVNDTSKLLIGNAQNDADLDAMGVKNITSIGGVIANATKNEDGTLTDHGKLNYSGELALKDIEDHNYNSSSGFNVSTTIGKTTNNKDGEKSKYPNGSTTIGLNSSGQETEQLTKATMGQGTVANASDSTNRDINNTQEITRDQVTGMLDGSVTVDQRLLSKSGRAEIIQEQKELPENFRQSAENIVKQMPEGEYKEKALQSLNNIQAKLYSLPADFEGLEEYGQQVAGELLKNGLEIKEVEKIIDTDNYWYAIQKLSAVQEQLDILSQNGSGIEQILNSELSKEQPIVNSNSLISILAENTDSSLAVKETDLLGFKFLHAAAEISKNIEKISVDSGVDIEKIQLAASVLLGGPVKATAGYIVNQFSGEYIDYATNAVSDHLVKSLYGLSDGLYDDWSRSEKISELKQLGLSDDDFQRSLNYAESLQNAKLGATFIVGIAAETLISGKGKAKNSDEISVKPTVPDYVTRNDHDFSATENYKGKPKAYINDKGDLVAANPEGTGSVQSHIRGGNSENTPYISTSDPAIAIDSKNYGGEQIKIDTKRLQEDIDAGKISGSQIVTHTEVRKELQSKVDAAQAKYDRNPSKKNRDKLRDANKDLNHAIRDGECLIKGCVPSEYIKK</sequence>
<feature type="compositionally biased region" description="Polar residues" evidence="1">
    <location>
        <begin position="1628"/>
        <end position="1641"/>
    </location>
</feature>
<accession>A0ABX7T9G0</accession>
<dbReference type="GeneID" id="64223902"/>
<reference evidence="3 4" key="1">
    <citation type="journal article" date="2020" name="Front. Cell. Infect. Microbiol.">
        <title>Characterization of Three Porcine Acinetobacter towneri Strains Co-Harboring tet(X3) and bla OXA-58.</title>
        <authorList>
            <person name="Ma J."/>
            <person name="Wang J."/>
            <person name="Feng J."/>
            <person name="Liu Y."/>
            <person name="Yang B."/>
            <person name="Li R."/>
            <person name="Bai L."/>
            <person name="He T."/>
            <person name="Wang X."/>
            <person name="Yang Z."/>
        </authorList>
    </citation>
    <scope>NUCLEOTIDE SEQUENCE [LARGE SCALE GENOMIC DNA]</scope>
    <source>
        <strain evidence="3 4">GX5</strain>
    </source>
</reference>
<dbReference type="Pfam" id="PF05860">
    <property type="entry name" value="TPS"/>
    <property type="match status" value="1"/>
</dbReference>
<dbReference type="InterPro" id="IPR011050">
    <property type="entry name" value="Pectin_lyase_fold/virulence"/>
</dbReference>
<dbReference type="Gene3D" id="2.160.20.10">
    <property type="entry name" value="Single-stranded right-handed beta-helix, Pectin lyase-like"/>
    <property type="match status" value="1"/>
</dbReference>
<dbReference type="Gene3D" id="1.20.1600.10">
    <property type="entry name" value="Outer membrane efflux proteins (OEP)"/>
    <property type="match status" value="1"/>
</dbReference>
<feature type="domain" description="Filamentous haemagglutinin FhaB/tRNA nuclease CdiA-like TPS" evidence="2">
    <location>
        <begin position="98"/>
        <end position="218"/>
    </location>
</feature>
<feature type="region of interest" description="Disordered" evidence="1">
    <location>
        <begin position="1064"/>
        <end position="1094"/>
    </location>
</feature>
<protein>
    <submittedName>
        <fullName evidence="3">Hemagglutinin repeat-containing protein</fullName>
    </submittedName>
</protein>
<dbReference type="Pfam" id="PF13332">
    <property type="entry name" value="Fil_haemagg_2"/>
    <property type="match status" value="3"/>
</dbReference>
<dbReference type="InterPro" id="IPR008638">
    <property type="entry name" value="FhaB/CdiA-like_TPS"/>
</dbReference>
<feature type="region of interest" description="Disordered" evidence="1">
    <location>
        <begin position="2226"/>
        <end position="2248"/>
    </location>
</feature>
<dbReference type="InterPro" id="IPR012334">
    <property type="entry name" value="Pectin_lyas_fold"/>
</dbReference>
<dbReference type="InterPro" id="IPR025157">
    <property type="entry name" value="Hemagglutinin_rpt"/>
</dbReference>
<gene>
    <name evidence="3" type="ORF">J4G45_00335</name>
</gene>
<dbReference type="Proteomes" id="UP000663954">
    <property type="component" value="Plasmid pGX5"/>
</dbReference>
<dbReference type="SMART" id="SM00912">
    <property type="entry name" value="Haemagg_act"/>
    <property type="match status" value="1"/>
</dbReference>
<keyword evidence="4" id="KW-1185">Reference proteome</keyword>
<proteinExistence type="predicted"/>
<dbReference type="Pfam" id="PF13018">
    <property type="entry name" value="ESPR"/>
    <property type="match status" value="1"/>
</dbReference>
<feature type="compositionally biased region" description="Polar residues" evidence="1">
    <location>
        <begin position="1608"/>
        <end position="1618"/>
    </location>
</feature>